<dbReference type="OrthoDB" id="10251219at2759"/>
<name>A0A803XZQ0_MELGA</name>
<dbReference type="GO" id="GO:0030308">
    <property type="term" value="P:negative regulation of cell growth"/>
    <property type="evidence" value="ECO:0007669"/>
    <property type="project" value="TreeGrafter"/>
</dbReference>
<sequence length="342" mass="38425">MATVFLVTLYEYSPLFYITVVFVCFLVTSGLVLGWFGLGVPVILRNSEETESSTRVLKKQMRQVKNPFGLEISHPDTASVTKGVTLTPDCLEDCVLTCYWGCNVQKLHEALQKHVYCFRINTPQALEDALYDEYLYRQQYFIKKNDKEEKYCQLPEDAQVVDFGPVPRLCYPLIALLTLADEEDREIYDIISMVAVIHVPDESYRLSCRILYQYLLLAQGQYHDLKVLLSPDSKTPEVTRLIVHQSPAARTGCEIQMLCCFLTAQTQCRHPALGMGFWSSRGSLISPFSPAGKEPRLQVQNAAACRKPGVGCCWQAEEDSGKQGAPREQAMPFSCGCSGCQG</sequence>
<dbReference type="InterPro" id="IPR042496">
    <property type="entry name" value="CGRF1"/>
</dbReference>
<dbReference type="PANTHER" id="PTHR15379:SF2">
    <property type="entry name" value="CELL GROWTH REGULATOR WITH RING FINGER DOMAIN PROTEIN 1"/>
    <property type="match status" value="1"/>
</dbReference>
<dbReference type="GO" id="GO:0005783">
    <property type="term" value="C:endoplasmic reticulum"/>
    <property type="evidence" value="ECO:0007669"/>
    <property type="project" value="Ensembl"/>
</dbReference>
<keyword evidence="1" id="KW-0812">Transmembrane</keyword>
<proteinExistence type="predicted"/>
<gene>
    <name evidence="2" type="primary">CGRRF1</name>
</gene>
<evidence type="ECO:0000313" key="3">
    <source>
        <dbReference type="Proteomes" id="UP000001645"/>
    </source>
</evidence>
<accession>A0A803XZQ0</accession>
<dbReference type="PANTHER" id="PTHR15379">
    <property type="entry name" value="CELL GROWTH REGULATOR WITH RING FINGER DOMAIN PROTEIN 1"/>
    <property type="match status" value="1"/>
</dbReference>
<reference evidence="2 3" key="1">
    <citation type="journal article" date="2010" name="PLoS Biol.">
        <title>Multi-platform next-generation sequencing of the domestic turkey (Meleagris gallopavo): genome assembly and analysis.</title>
        <authorList>
            <person name="Dalloul R.A."/>
            <person name="Long J.A."/>
            <person name="Zimin A.V."/>
            <person name="Aslam L."/>
            <person name="Beal K."/>
            <person name="Blomberg L.A."/>
            <person name="Bouffard P."/>
            <person name="Burt D.W."/>
            <person name="Crasta O."/>
            <person name="Crooijmans R.P."/>
            <person name="Cooper K."/>
            <person name="Coulombe R.A."/>
            <person name="De S."/>
            <person name="Delany M.E."/>
            <person name="Dodgson J.B."/>
            <person name="Dong J.J."/>
            <person name="Evans C."/>
            <person name="Frederickson K.M."/>
            <person name="Flicek P."/>
            <person name="Florea L."/>
            <person name="Folkerts O."/>
            <person name="Groenen M.A."/>
            <person name="Harkins T.T."/>
            <person name="Herrero J."/>
            <person name="Hoffmann S."/>
            <person name="Megens H.J."/>
            <person name="Jiang A."/>
            <person name="de Jong P."/>
            <person name="Kaiser P."/>
            <person name="Kim H."/>
            <person name="Kim K.W."/>
            <person name="Kim S."/>
            <person name="Langenberger D."/>
            <person name="Lee M.K."/>
            <person name="Lee T."/>
            <person name="Mane S."/>
            <person name="Marcais G."/>
            <person name="Marz M."/>
            <person name="McElroy A.P."/>
            <person name="Modise T."/>
            <person name="Nefedov M."/>
            <person name="Notredame C."/>
            <person name="Paton I.R."/>
            <person name="Payne W.S."/>
            <person name="Pertea G."/>
            <person name="Prickett D."/>
            <person name="Puiu D."/>
            <person name="Qioa D."/>
            <person name="Raineri E."/>
            <person name="Ruffier M."/>
            <person name="Salzberg S.L."/>
            <person name="Schatz M.C."/>
            <person name="Scheuring C."/>
            <person name="Schmidt C.J."/>
            <person name="Schroeder S."/>
            <person name="Searle S.M."/>
            <person name="Smith E.J."/>
            <person name="Smith J."/>
            <person name="Sonstegard T.S."/>
            <person name="Stadler P.F."/>
            <person name="Tafer H."/>
            <person name="Tu Z.J."/>
            <person name="Van Tassell C.P."/>
            <person name="Vilella A.J."/>
            <person name="Williams K.P."/>
            <person name="Yorke J.A."/>
            <person name="Zhang L."/>
            <person name="Zhang H.B."/>
            <person name="Zhang X."/>
            <person name="Zhang Y."/>
            <person name="Reed K.M."/>
        </authorList>
    </citation>
    <scope>NUCLEOTIDE SEQUENCE [LARGE SCALE GENOMIC DNA]</scope>
</reference>
<dbReference type="Proteomes" id="UP000001645">
    <property type="component" value="Chromosome 5"/>
</dbReference>
<dbReference type="GO" id="GO:0005654">
    <property type="term" value="C:nucleoplasm"/>
    <property type="evidence" value="ECO:0007669"/>
    <property type="project" value="Ensembl"/>
</dbReference>
<dbReference type="Ensembl" id="ENSMGAT00000023947.1">
    <property type="protein sequence ID" value="ENSMGAP00000024996.1"/>
    <property type="gene ID" value="ENSMGAG00000013691.3"/>
</dbReference>
<organism evidence="2 3">
    <name type="scientific">Meleagris gallopavo</name>
    <name type="common">Wild turkey</name>
    <dbReference type="NCBI Taxonomy" id="9103"/>
    <lineage>
        <taxon>Eukaryota</taxon>
        <taxon>Metazoa</taxon>
        <taxon>Chordata</taxon>
        <taxon>Craniata</taxon>
        <taxon>Vertebrata</taxon>
        <taxon>Euteleostomi</taxon>
        <taxon>Archelosauria</taxon>
        <taxon>Archosauria</taxon>
        <taxon>Dinosauria</taxon>
        <taxon>Saurischia</taxon>
        <taxon>Theropoda</taxon>
        <taxon>Coelurosauria</taxon>
        <taxon>Aves</taxon>
        <taxon>Neognathae</taxon>
        <taxon>Galloanserae</taxon>
        <taxon>Galliformes</taxon>
        <taxon>Phasianidae</taxon>
        <taxon>Meleagridinae</taxon>
        <taxon>Meleagris</taxon>
    </lineage>
</organism>
<keyword evidence="3" id="KW-1185">Reference proteome</keyword>
<reference evidence="2" key="2">
    <citation type="submission" date="2025-08" db="UniProtKB">
        <authorList>
            <consortium name="Ensembl"/>
        </authorList>
    </citation>
    <scope>IDENTIFICATION</scope>
</reference>
<dbReference type="Bgee" id="ENSMGAG00000013691">
    <property type="expression patterns" value="Expressed in pectoralis major and 18 other cell types or tissues"/>
</dbReference>
<dbReference type="AlphaFoldDB" id="A0A803XZQ0"/>
<dbReference type="GeneTree" id="ENSGT00390000004542"/>
<protein>
    <submittedName>
        <fullName evidence="2">Cell growth regulator with ring finger domain 1</fullName>
    </submittedName>
</protein>
<keyword evidence="1" id="KW-1133">Transmembrane helix</keyword>
<reference evidence="2" key="3">
    <citation type="submission" date="2025-09" db="UniProtKB">
        <authorList>
            <consortium name="Ensembl"/>
        </authorList>
    </citation>
    <scope>IDENTIFICATION</scope>
</reference>
<evidence type="ECO:0000256" key="1">
    <source>
        <dbReference type="SAM" id="Phobius"/>
    </source>
</evidence>
<feature type="transmembrane region" description="Helical" evidence="1">
    <location>
        <begin position="15"/>
        <end position="38"/>
    </location>
</feature>
<evidence type="ECO:0000313" key="2">
    <source>
        <dbReference type="Ensembl" id="ENSMGAP00000024996.1"/>
    </source>
</evidence>
<keyword evidence="1" id="KW-0472">Membrane</keyword>
<dbReference type="InParanoid" id="A0A803XZQ0"/>